<evidence type="ECO:0008006" key="4">
    <source>
        <dbReference type="Google" id="ProtNLM"/>
    </source>
</evidence>
<keyword evidence="3" id="KW-1185">Reference proteome</keyword>
<keyword evidence="1" id="KW-1133">Transmembrane helix</keyword>
<gene>
    <name evidence="2" type="ORF">RND15_20140</name>
</gene>
<organism evidence="2 3">
    <name type="scientific">Streptomyces lonegramiae</name>
    <dbReference type="NCBI Taxonomy" id="3075524"/>
    <lineage>
        <taxon>Bacteria</taxon>
        <taxon>Bacillati</taxon>
        <taxon>Actinomycetota</taxon>
        <taxon>Actinomycetes</taxon>
        <taxon>Kitasatosporales</taxon>
        <taxon>Streptomycetaceae</taxon>
        <taxon>Streptomyces</taxon>
    </lineage>
</organism>
<dbReference type="Proteomes" id="UP001180754">
    <property type="component" value="Unassembled WGS sequence"/>
</dbReference>
<dbReference type="EMBL" id="JAVRFD010000009">
    <property type="protein sequence ID" value="MDT0544999.1"/>
    <property type="molecule type" value="Genomic_DNA"/>
</dbReference>
<evidence type="ECO:0000313" key="2">
    <source>
        <dbReference type="EMBL" id="MDT0544999.1"/>
    </source>
</evidence>
<dbReference type="RefSeq" id="WP_311725461.1">
    <property type="nucleotide sequence ID" value="NZ_JAVRFD010000009.1"/>
</dbReference>
<keyword evidence="1" id="KW-0812">Transmembrane</keyword>
<feature type="transmembrane region" description="Helical" evidence="1">
    <location>
        <begin position="95"/>
        <end position="119"/>
    </location>
</feature>
<name>A0ABU2XGD5_9ACTN</name>
<protein>
    <recommendedName>
        <fullName evidence="4">Cytochrome C oxidase subunit I</fullName>
    </recommendedName>
</protein>
<evidence type="ECO:0000313" key="3">
    <source>
        <dbReference type="Proteomes" id="UP001180754"/>
    </source>
</evidence>
<accession>A0ABU2XGD5</accession>
<evidence type="ECO:0000256" key="1">
    <source>
        <dbReference type="SAM" id="Phobius"/>
    </source>
</evidence>
<keyword evidence="1" id="KW-0472">Membrane</keyword>
<sequence>MSAAGAPYSGDIAMGINQLEGYLLLQAERDLASERARRFAGRLDWLTVAQRQEVERRYTQDQLDVTEQMLRKVAWRCEELRAEYRAVHLRLRCRLVAALLGGIALAVVATASVTAAFVAG</sequence>
<comment type="caution">
    <text evidence="2">The sequence shown here is derived from an EMBL/GenBank/DDBJ whole genome shotgun (WGS) entry which is preliminary data.</text>
</comment>
<reference evidence="2" key="1">
    <citation type="submission" date="2024-05" db="EMBL/GenBank/DDBJ databases">
        <title>30 novel species of actinomycetes from the DSMZ collection.</title>
        <authorList>
            <person name="Nouioui I."/>
        </authorList>
    </citation>
    <scope>NUCLEOTIDE SEQUENCE</scope>
    <source>
        <strain evidence="2">DSM 41529</strain>
    </source>
</reference>
<proteinExistence type="predicted"/>